<dbReference type="AlphaFoldDB" id="A0AAD7YU32"/>
<evidence type="ECO:0000313" key="2">
    <source>
        <dbReference type="EMBL" id="KAJ8726268.1"/>
    </source>
</evidence>
<dbReference type="Pfam" id="PF01266">
    <property type="entry name" value="DAO"/>
    <property type="match status" value="1"/>
</dbReference>
<dbReference type="GO" id="GO:0032981">
    <property type="term" value="P:mitochondrial respiratory chain complex I assembly"/>
    <property type="evidence" value="ECO:0007669"/>
    <property type="project" value="TreeGrafter"/>
</dbReference>
<evidence type="ECO:0000259" key="1">
    <source>
        <dbReference type="Pfam" id="PF01266"/>
    </source>
</evidence>
<organism evidence="2 3">
    <name type="scientific">Mythimna separata</name>
    <name type="common">Oriental armyworm</name>
    <name type="synonym">Pseudaletia separata</name>
    <dbReference type="NCBI Taxonomy" id="271217"/>
    <lineage>
        <taxon>Eukaryota</taxon>
        <taxon>Metazoa</taxon>
        <taxon>Ecdysozoa</taxon>
        <taxon>Arthropoda</taxon>
        <taxon>Hexapoda</taxon>
        <taxon>Insecta</taxon>
        <taxon>Pterygota</taxon>
        <taxon>Neoptera</taxon>
        <taxon>Endopterygota</taxon>
        <taxon>Lepidoptera</taxon>
        <taxon>Glossata</taxon>
        <taxon>Ditrysia</taxon>
        <taxon>Noctuoidea</taxon>
        <taxon>Noctuidae</taxon>
        <taxon>Noctuinae</taxon>
        <taxon>Hadenini</taxon>
        <taxon>Mythimna</taxon>
    </lineage>
</organism>
<dbReference type="GO" id="GO:0005739">
    <property type="term" value="C:mitochondrion"/>
    <property type="evidence" value="ECO:0007669"/>
    <property type="project" value="GOC"/>
</dbReference>
<dbReference type="InterPro" id="IPR006076">
    <property type="entry name" value="FAD-dep_OxRdtase"/>
</dbReference>
<dbReference type="SUPFAM" id="SSF51905">
    <property type="entry name" value="FAD/NAD(P)-binding domain"/>
    <property type="match status" value="1"/>
</dbReference>
<dbReference type="InterPro" id="IPR036188">
    <property type="entry name" value="FAD/NAD-bd_sf"/>
</dbReference>
<sequence>MISKLFHRISISQRIHGIRHYARSQHPFEKTMKVLANDMPSLLSSKDKSIVYPEHADVVIIGGGFIGSAIAYFLKKRTGEGLSVVVLEKDFTYKEAQNIVSLGTLNQHFSLPENVYLSQYSVDFLRNIKENLGFDIDIQYTPTGSLTLASEQYAQRLEHNVTMLNELGIKHNLLTAAEIKSMYPWINTEDVKLGCMALEGEGTFNAWALLRGLIKKSKELGTTYVNAEVTGFELEKQRDLLMEGVTPGGYERANRVIYKSSENQEEFGIKFAICILAAGANSGQLASLAKVGTGDGILSIPLPIERRESDIYSIEGQAVNLGLKTPIVTDTTGLWLMRNGLDSNLLCGNLPLQKDDTKNISKSDYFNQVIKPSLLNRVPSCNDKKIEKLTTEAYDCNVFDNSGVVGPHPYHNNLYIAAGFGKLGCQHAPGIGRAVAELIIDTLKHEKK</sequence>
<evidence type="ECO:0000313" key="3">
    <source>
        <dbReference type="Proteomes" id="UP001231518"/>
    </source>
</evidence>
<dbReference type="Gene3D" id="3.30.9.10">
    <property type="entry name" value="D-Amino Acid Oxidase, subunit A, domain 2"/>
    <property type="match status" value="1"/>
</dbReference>
<gene>
    <name evidence="2" type="ORF">PYW07_000966</name>
</gene>
<dbReference type="EMBL" id="JARGEI010000009">
    <property type="protein sequence ID" value="KAJ8726268.1"/>
    <property type="molecule type" value="Genomic_DNA"/>
</dbReference>
<name>A0AAD7YU32_MYTSE</name>
<keyword evidence="3" id="KW-1185">Reference proteome</keyword>
<comment type="caution">
    <text evidence="2">The sequence shown here is derived from an EMBL/GenBank/DDBJ whole genome shotgun (WGS) entry which is preliminary data.</text>
</comment>
<protein>
    <recommendedName>
        <fullName evidence="1">FAD dependent oxidoreductase domain-containing protein</fullName>
    </recommendedName>
</protein>
<dbReference type="Gene3D" id="3.50.50.60">
    <property type="entry name" value="FAD/NAD(P)-binding domain"/>
    <property type="match status" value="1"/>
</dbReference>
<reference evidence="2" key="1">
    <citation type="submission" date="2023-03" db="EMBL/GenBank/DDBJ databases">
        <title>Chromosome-level genomes of two armyworms, Mythimna separata and Mythimna loreyi, provide insights into the biosynthesis and reception of sex pheromones.</title>
        <authorList>
            <person name="Zhao H."/>
        </authorList>
    </citation>
    <scope>NUCLEOTIDE SEQUENCE</scope>
    <source>
        <strain evidence="2">BeijingLab</strain>
        <tissue evidence="2">Pupa</tissue>
    </source>
</reference>
<dbReference type="Proteomes" id="UP001231518">
    <property type="component" value="Chromosome 10"/>
</dbReference>
<dbReference type="PANTHER" id="PTHR13847:SF282">
    <property type="entry name" value="LETHAL (2) 37BB"/>
    <property type="match status" value="1"/>
</dbReference>
<proteinExistence type="predicted"/>
<accession>A0AAD7YU32</accession>
<feature type="domain" description="FAD dependent oxidoreductase" evidence="1">
    <location>
        <begin position="57"/>
        <end position="438"/>
    </location>
</feature>
<dbReference type="PANTHER" id="PTHR13847">
    <property type="entry name" value="SARCOSINE DEHYDROGENASE-RELATED"/>
    <property type="match status" value="1"/>
</dbReference>